<reference evidence="1 2" key="1">
    <citation type="submission" date="2023-06" db="EMBL/GenBank/DDBJ databases">
        <title>Five Gram-positive bacteria isolated from mangrove sediments in Shenzhen, Guangdong, China.</title>
        <authorList>
            <person name="Yu S."/>
            <person name="Zheng W."/>
            <person name="Huang Y."/>
        </authorList>
    </citation>
    <scope>NUCLEOTIDE SEQUENCE [LARGE SCALE GENOMIC DNA]</scope>
    <source>
        <strain evidence="1 2">SaN35-3</strain>
    </source>
</reference>
<protein>
    <submittedName>
        <fullName evidence="1">RAxF-45 family protein</fullName>
    </submittedName>
</protein>
<dbReference type="NCBIfam" id="NF041642">
    <property type="entry name" value="RAxF_45"/>
    <property type="match status" value="1"/>
</dbReference>
<dbReference type="InterPro" id="IPR048146">
    <property type="entry name" value="RAxF_45-like"/>
</dbReference>
<evidence type="ECO:0000313" key="2">
    <source>
        <dbReference type="Proteomes" id="UP001197974"/>
    </source>
</evidence>
<name>A0ABY9JQ61_9BACI</name>
<organism evidence="1 2">
    <name type="scientific">Bacillus carboniphilus</name>
    <dbReference type="NCBI Taxonomy" id="86663"/>
    <lineage>
        <taxon>Bacteria</taxon>
        <taxon>Bacillati</taxon>
        <taxon>Bacillota</taxon>
        <taxon>Bacilli</taxon>
        <taxon>Bacillales</taxon>
        <taxon>Bacillaceae</taxon>
        <taxon>Bacillus</taxon>
    </lineage>
</organism>
<evidence type="ECO:0000313" key="1">
    <source>
        <dbReference type="EMBL" id="WLR41516.1"/>
    </source>
</evidence>
<keyword evidence="2" id="KW-1185">Reference proteome</keyword>
<sequence>MDRSGAGRAKYLKSVSIFCLIVHAIAKDGIRMPFFRQLHSYSER</sequence>
<gene>
    <name evidence="1" type="ORF">LC087_11510</name>
</gene>
<dbReference type="RefSeq" id="WP_264189964.1">
    <property type="nucleotide sequence ID" value="NZ_CP129013.1"/>
</dbReference>
<dbReference type="Proteomes" id="UP001197974">
    <property type="component" value="Chromosome"/>
</dbReference>
<proteinExistence type="predicted"/>
<dbReference type="EMBL" id="CP129013">
    <property type="protein sequence ID" value="WLR41516.1"/>
    <property type="molecule type" value="Genomic_DNA"/>
</dbReference>
<accession>A0ABY9JQ61</accession>